<dbReference type="HOGENOM" id="CLU_792872_0_0_1"/>
<dbReference type="EMBL" id="DS231950">
    <property type="protein sequence ID" value="EDS28572.1"/>
    <property type="molecule type" value="Genomic_DNA"/>
</dbReference>
<evidence type="ECO:0000313" key="4">
    <source>
        <dbReference type="Proteomes" id="UP000002320"/>
    </source>
</evidence>
<gene>
    <name evidence="3" type="primary">6038844</name>
    <name evidence="2" type="ORF">CpipJ_CPIJ007209</name>
</gene>
<dbReference type="eggNOG" id="ENOG502TB0H">
    <property type="taxonomic scope" value="Eukaryota"/>
</dbReference>
<dbReference type="InParanoid" id="B0WIL7"/>
<dbReference type="EnsemblMetazoa" id="CPIJ007209-RA">
    <property type="protein sequence ID" value="CPIJ007209-PA"/>
    <property type="gene ID" value="CPIJ007209"/>
</dbReference>
<reference evidence="2" key="1">
    <citation type="submission" date="2007-03" db="EMBL/GenBank/DDBJ databases">
        <title>Annotation of Culex pipiens quinquefasciatus.</title>
        <authorList>
            <consortium name="The Broad Institute Genome Sequencing Platform"/>
            <person name="Atkinson P.W."/>
            <person name="Hemingway J."/>
            <person name="Christensen B.M."/>
            <person name="Higgs S."/>
            <person name="Kodira C."/>
            <person name="Hannick L."/>
            <person name="Megy K."/>
            <person name="O'Leary S."/>
            <person name="Pearson M."/>
            <person name="Haas B.J."/>
            <person name="Mauceli E."/>
            <person name="Wortman J.R."/>
            <person name="Lee N.H."/>
            <person name="Guigo R."/>
            <person name="Stanke M."/>
            <person name="Alvarado L."/>
            <person name="Amedeo P."/>
            <person name="Antoine C.H."/>
            <person name="Arensburger P."/>
            <person name="Bidwell S.L."/>
            <person name="Crawford M."/>
            <person name="Camaro F."/>
            <person name="Devon K."/>
            <person name="Engels R."/>
            <person name="Hammond M."/>
            <person name="Howarth C."/>
            <person name="Koehrsen M."/>
            <person name="Lawson D."/>
            <person name="Montgomery P."/>
            <person name="Nene V."/>
            <person name="Nusbaum C."/>
            <person name="Puiu D."/>
            <person name="Romero-Severson J."/>
            <person name="Severson D.W."/>
            <person name="Shumway M."/>
            <person name="Sisk P."/>
            <person name="Stolte C."/>
            <person name="Zeng Q."/>
            <person name="Eisenstadt E."/>
            <person name="Fraser-Liggett C."/>
            <person name="Strausberg R."/>
            <person name="Galagan J."/>
            <person name="Birren B."/>
            <person name="Collins F.H."/>
        </authorList>
    </citation>
    <scope>NUCLEOTIDE SEQUENCE [LARGE SCALE GENOMIC DNA]</scope>
    <source>
        <strain evidence="2">JHB</strain>
    </source>
</reference>
<dbReference type="VEuPathDB" id="VectorBase:CPIJ007209"/>
<protein>
    <submittedName>
        <fullName evidence="2 3">Uncharacterized protein</fullName>
    </submittedName>
</protein>
<evidence type="ECO:0000313" key="2">
    <source>
        <dbReference type="EMBL" id="EDS28572.1"/>
    </source>
</evidence>
<feature type="compositionally biased region" description="Low complexity" evidence="1">
    <location>
        <begin position="286"/>
        <end position="302"/>
    </location>
</feature>
<dbReference type="Proteomes" id="UP000002320">
    <property type="component" value="Unassembled WGS sequence"/>
</dbReference>
<proteinExistence type="predicted"/>
<organism>
    <name type="scientific">Culex quinquefasciatus</name>
    <name type="common">Southern house mosquito</name>
    <name type="synonym">Culex pungens</name>
    <dbReference type="NCBI Taxonomy" id="7176"/>
    <lineage>
        <taxon>Eukaryota</taxon>
        <taxon>Metazoa</taxon>
        <taxon>Ecdysozoa</taxon>
        <taxon>Arthropoda</taxon>
        <taxon>Hexapoda</taxon>
        <taxon>Insecta</taxon>
        <taxon>Pterygota</taxon>
        <taxon>Neoptera</taxon>
        <taxon>Endopterygota</taxon>
        <taxon>Diptera</taxon>
        <taxon>Nematocera</taxon>
        <taxon>Culicoidea</taxon>
        <taxon>Culicidae</taxon>
        <taxon>Culicinae</taxon>
        <taxon>Culicini</taxon>
        <taxon>Culex</taxon>
        <taxon>Culex</taxon>
    </lineage>
</organism>
<feature type="compositionally biased region" description="Polar residues" evidence="1">
    <location>
        <begin position="303"/>
        <end position="316"/>
    </location>
</feature>
<sequence length="350" mass="39885">MVKDHSEEECTVHCLYVYCFLRRWLETWNMNVTKFEIFQASLTSRNSTIESPMKPAQRAGWMRQYPKSANGPIVVLIRQLDIPIKFVSLADTINRYYPTVLNISKQNRYTVKIVLTDRDEANHLTNNPTFTSSHRVYVPCHNVEIDGIVYEPGLNPKDLLKHGQGKFKNPDMESVPIVRCNQLAKFSALENKYIPANGMRITFAGTVLPDFVEYKRVISQYDFLYRKSCTVKDAINTDTLQSYAETLNGLQKPCALADCSTFKAMALKLKNQHKETSKNNYLAATTGQEQQQQGPKKPIQTQSCDHPTPQQKPSSKVTPFFTLSQLISLICDAAGIKDDWRETINVAMPF</sequence>
<keyword evidence="4" id="KW-1185">Reference proteome</keyword>
<reference evidence="3" key="2">
    <citation type="submission" date="2021-02" db="UniProtKB">
        <authorList>
            <consortium name="EnsemblMetazoa"/>
        </authorList>
    </citation>
    <scope>IDENTIFICATION</scope>
    <source>
        <strain evidence="3">JHB</strain>
    </source>
</reference>
<dbReference type="STRING" id="7176.B0WIL7"/>
<evidence type="ECO:0000313" key="3">
    <source>
        <dbReference type="EnsemblMetazoa" id="CPIJ007209-PA"/>
    </source>
</evidence>
<name>B0WIL7_CULQU</name>
<feature type="region of interest" description="Disordered" evidence="1">
    <location>
        <begin position="285"/>
        <end position="316"/>
    </location>
</feature>
<dbReference type="KEGG" id="cqu:CpipJ_CPIJ007209"/>
<evidence type="ECO:0000256" key="1">
    <source>
        <dbReference type="SAM" id="MobiDB-lite"/>
    </source>
</evidence>
<accession>B0WIL7</accession>
<dbReference type="AlphaFoldDB" id="B0WIL7"/>